<comment type="caution">
    <text evidence="1">The sequence shown here is derived from an EMBL/GenBank/DDBJ whole genome shotgun (WGS) entry which is preliminary data.</text>
</comment>
<evidence type="ECO:0000313" key="2">
    <source>
        <dbReference type="Proteomes" id="UP000785613"/>
    </source>
</evidence>
<name>A0ABX0LR08_9BURK</name>
<dbReference type="InterPro" id="IPR010985">
    <property type="entry name" value="Ribbon_hlx_hlx"/>
</dbReference>
<dbReference type="InterPro" id="IPR013321">
    <property type="entry name" value="Arc_rbn_hlx_hlx"/>
</dbReference>
<protein>
    <submittedName>
        <fullName evidence="1">CopG family transcriptional regulator</fullName>
    </submittedName>
</protein>
<dbReference type="CDD" id="cd22233">
    <property type="entry name" value="RHH_CopAso-like"/>
    <property type="match status" value="1"/>
</dbReference>
<dbReference type="RefSeq" id="WP_167221556.1">
    <property type="nucleotide sequence ID" value="NZ_VUYU01000002.1"/>
</dbReference>
<reference evidence="1 2" key="1">
    <citation type="submission" date="2019-09" db="EMBL/GenBank/DDBJ databases">
        <title>Taxonomy of Antarctic Massilia spp.: description of Massilia rubra sp. nov., Massilia aquatica sp. nov., Massilia mucilaginosa sp. nov., Massilia frigida sp. nov. isolated from streams, lakes and regoliths.</title>
        <authorList>
            <person name="Holochova P."/>
            <person name="Sedlacek I."/>
            <person name="Kralova S."/>
            <person name="Maslanova I."/>
            <person name="Busse H.-J."/>
            <person name="Stankova E."/>
            <person name="Vrbovska V."/>
            <person name="Kovarovic V."/>
            <person name="Bartak M."/>
            <person name="Svec P."/>
            <person name="Pantucek R."/>
        </authorList>
    </citation>
    <scope>NUCLEOTIDE SEQUENCE [LARGE SCALE GENOMIC DNA]</scope>
    <source>
        <strain evidence="1 2">CCM 8692</strain>
    </source>
</reference>
<dbReference type="SUPFAM" id="SSF47598">
    <property type="entry name" value="Ribbon-helix-helix"/>
    <property type="match status" value="1"/>
</dbReference>
<sequence>MSDLTSLALELDRETQRRLDRLAEVRQLSPRAMMNEAIVQYLEREEKSEVSRQKSLDAWNEYQATGLHLTGDEVIAWLETWGDENELPAPECHK</sequence>
<evidence type="ECO:0000313" key="1">
    <source>
        <dbReference type="EMBL" id="NHZ32601.1"/>
    </source>
</evidence>
<proteinExistence type="predicted"/>
<organism evidence="1 2">
    <name type="scientific">Massilia rubra</name>
    <dbReference type="NCBI Taxonomy" id="2607910"/>
    <lineage>
        <taxon>Bacteria</taxon>
        <taxon>Pseudomonadati</taxon>
        <taxon>Pseudomonadota</taxon>
        <taxon>Betaproteobacteria</taxon>
        <taxon>Burkholderiales</taxon>
        <taxon>Oxalobacteraceae</taxon>
        <taxon>Telluria group</taxon>
        <taxon>Massilia</taxon>
    </lineage>
</organism>
<dbReference type="EMBL" id="VUYU01000002">
    <property type="protein sequence ID" value="NHZ32601.1"/>
    <property type="molecule type" value="Genomic_DNA"/>
</dbReference>
<dbReference type="Proteomes" id="UP000785613">
    <property type="component" value="Unassembled WGS sequence"/>
</dbReference>
<keyword evidence="2" id="KW-1185">Reference proteome</keyword>
<gene>
    <name evidence="1" type="ORF">F0185_03210</name>
</gene>
<accession>A0ABX0LR08</accession>
<dbReference type="Gene3D" id="1.10.1220.10">
    <property type="entry name" value="Met repressor-like"/>
    <property type="match status" value="1"/>
</dbReference>